<dbReference type="InterPro" id="IPR000536">
    <property type="entry name" value="Nucl_hrmn_rcpt_lig-bd"/>
</dbReference>
<dbReference type="PRINTS" id="PR00047">
    <property type="entry name" value="STROIDFINGER"/>
</dbReference>
<feature type="domain" description="NR LBD" evidence="12">
    <location>
        <begin position="191"/>
        <end position="337"/>
    </location>
</feature>
<dbReference type="CDD" id="cd06956">
    <property type="entry name" value="NR_DBD_RXR"/>
    <property type="match status" value="1"/>
</dbReference>
<sequence>MNGQDHVTSTQMDIKPDPMQLQQAHDNMMNVMQAQQQLPPGYHFGYGGMSPIMQSPHSSLGSPQASLGSPGMYHNMDSPLSSPHSTTSSTGSIPSKHVCQICGDRASGKHYGVYSCEGCKGFFKRTVRKDLTYACRDDKCCVIDKRQRNRCQYCRYMKCLAQGMNRDAVLSSTDRRNTADTKNNEPESTYNEDMPVDKLLEAEMAVEPSNSQYVDSSKDAVANICQAADKQLFTLVEWAKRIPHFQELPIEDQVILLRSGTSSRHAAATVCVADSLPCDRVTACHLFFCIKSISGAYRDLLTMLFCSIPAAQLAAPTATGSTNCRLAAPTVDWQHQL</sequence>
<proteinExistence type="predicted"/>
<organism evidence="13 14">
    <name type="scientific">Bugula neritina</name>
    <name type="common">Brown bryozoan</name>
    <name type="synonym">Sertularia neritina</name>
    <dbReference type="NCBI Taxonomy" id="10212"/>
    <lineage>
        <taxon>Eukaryota</taxon>
        <taxon>Metazoa</taxon>
        <taxon>Spiralia</taxon>
        <taxon>Lophotrochozoa</taxon>
        <taxon>Bryozoa</taxon>
        <taxon>Gymnolaemata</taxon>
        <taxon>Cheilostomatida</taxon>
        <taxon>Flustrina</taxon>
        <taxon>Buguloidea</taxon>
        <taxon>Bugulidae</taxon>
        <taxon>Bugula</taxon>
    </lineage>
</organism>
<keyword evidence="9" id="KW-0539">Nucleus</keyword>
<dbReference type="Gene3D" id="3.30.50.10">
    <property type="entry name" value="Erythroid Transcription Factor GATA-1, subunit A"/>
    <property type="match status" value="1"/>
</dbReference>
<dbReference type="Proteomes" id="UP000593567">
    <property type="component" value="Unassembled WGS sequence"/>
</dbReference>
<dbReference type="InterPro" id="IPR001628">
    <property type="entry name" value="Znf_hrmn_rcpt"/>
</dbReference>
<feature type="region of interest" description="Disordered" evidence="10">
    <location>
        <begin position="171"/>
        <end position="191"/>
    </location>
</feature>
<feature type="compositionally biased region" description="Low complexity" evidence="10">
    <location>
        <begin position="78"/>
        <end position="92"/>
    </location>
</feature>
<evidence type="ECO:0000313" key="14">
    <source>
        <dbReference type="Proteomes" id="UP000593567"/>
    </source>
</evidence>
<evidence type="ECO:0000259" key="11">
    <source>
        <dbReference type="PROSITE" id="PS51030"/>
    </source>
</evidence>
<feature type="compositionally biased region" description="Basic and acidic residues" evidence="10">
    <location>
        <begin position="173"/>
        <end position="185"/>
    </location>
</feature>
<comment type="caution">
    <text evidence="13">The sequence shown here is derived from an EMBL/GenBank/DDBJ whole genome shotgun (WGS) entry which is preliminary data.</text>
</comment>
<keyword evidence="4" id="KW-0862">Zinc</keyword>
<keyword evidence="5" id="KW-0805">Transcription regulation</keyword>
<feature type="domain" description="Nuclear receptor" evidence="11">
    <location>
        <begin position="96"/>
        <end position="171"/>
    </location>
</feature>
<evidence type="ECO:0000256" key="3">
    <source>
        <dbReference type="ARBA" id="ARBA00022771"/>
    </source>
</evidence>
<dbReference type="EMBL" id="VXIV02001524">
    <property type="protein sequence ID" value="KAF6032236.1"/>
    <property type="molecule type" value="Genomic_DNA"/>
</dbReference>
<dbReference type="InterPro" id="IPR035500">
    <property type="entry name" value="NHR-like_dom_sf"/>
</dbReference>
<evidence type="ECO:0000256" key="8">
    <source>
        <dbReference type="ARBA" id="ARBA00023170"/>
    </source>
</evidence>
<dbReference type="SUPFAM" id="SSF57716">
    <property type="entry name" value="Glucocorticoid receptor-like (DNA-binding domain)"/>
    <property type="match status" value="1"/>
</dbReference>
<name>A0A7J7K3U2_BUGNE</name>
<evidence type="ECO:0000256" key="6">
    <source>
        <dbReference type="ARBA" id="ARBA00023125"/>
    </source>
</evidence>
<comment type="subcellular location">
    <subcellularLocation>
        <location evidence="1">Nucleus</location>
    </subcellularLocation>
</comment>
<accession>A0A7J7K3U2</accession>
<dbReference type="Pfam" id="PF00105">
    <property type="entry name" value="zf-C4"/>
    <property type="match status" value="1"/>
</dbReference>
<dbReference type="PROSITE" id="PS51030">
    <property type="entry name" value="NUCLEAR_REC_DBD_2"/>
    <property type="match status" value="1"/>
</dbReference>
<evidence type="ECO:0000256" key="4">
    <source>
        <dbReference type="ARBA" id="ARBA00022833"/>
    </source>
</evidence>
<evidence type="ECO:0000256" key="9">
    <source>
        <dbReference type="ARBA" id="ARBA00023242"/>
    </source>
</evidence>
<dbReference type="InterPro" id="IPR001723">
    <property type="entry name" value="Nuclear_hrmn_rcpt"/>
</dbReference>
<keyword evidence="8" id="KW-0675">Receptor</keyword>
<feature type="region of interest" description="Disordered" evidence="10">
    <location>
        <begin position="72"/>
        <end position="92"/>
    </location>
</feature>
<evidence type="ECO:0000256" key="5">
    <source>
        <dbReference type="ARBA" id="ARBA00023015"/>
    </source>
</evidence>
<dbReference type="AlphaFoldDB" id="A0A7J7K3U2"/>
<dbReference type="Pfam" id="PF00104">
    <property type="entry name" value="Hormone_recep"/>
    <property type="match status" value="1"/>
</dbReference>
<dbReference type="FunFam" id="3.30.50.10:FF:000006">
    <property type="entry name" value="Nuclear receptor subfamily 5 group A member"/>
    <property type="match status" value="1"/>
</dbReference>
<evidence type="ECO:0000256" key="2">
    <source>
        <dbReference type="ARBA" id="ARBA00022723"/>
    </source>
</evidence>
<dbReference type="GO" id="GO:0008270">
    <property type="term" value="F:zinc ion binding"/>
    <property type="evidence" value="ECO:0007669"/>
    <property type="project" value="UniProtKB-KW"/>
</dbReference>
<dbReference type="PROSITE" id="PS00031">
    <property type="entry name" value="NUCLEAR_REC_DBD_1"/>
    <property type="match status" value="1"/>
</dbReference>
<dbReference type="PRINTS" id="PR00398">
    <property type="entry name" value="STRDHORMONER"/>
</dbReference>
<dbReference type="SMART" id="SM00399">
    <property type="entry name" value="ZnF_C4"/>
    <property type="match status" value="1"/>
</dbReference>
<evidence type="ECO:0000256" key="10">
    <source>
        <dbReference type="SAM" id="MobiDB-lite"/>
    </source>
</evidence>
<evidence type="ECO:0000259" key="12">
    <source>
        <dbReference type="PROSITE" id="PS51843"/>
    </source>
</evidence>
<reference evidence="13" key="1">
    <citation type="submission" date="2020-06" db="EMBL/GenBank/DDBJ databases">
        <title>Draft genome of Bugula neritina, a colonial animal packing powerful symbionts and potential medicines.</title>
        <authorList>
            <person name="Rayko M."/>
        </authorList>
    </citation>
    <scope>NUCLEOTIDE SEQUENCE [LARGE SCALE GENOMIC DNA]</scope>
    <source>
        <strain evidence="13">Kwan_BN1</strain>
    </source>
</reference>
<protein>
    <submittedName>
        <fullName evidence="13">RXRG</fullName>
    </submittedName>
</protein>
<dbReference type="OrthoDB" id="5771769at2759"/>
<dbReference type="SUPFAM" id="SSF48508">
    <property type="entry name" value="Nuclear receptor ligand-binding domain"/>
    <property type="match status" value="1"/>
</dbReference>
<dbReference type="InterPro" id="IPR013088">
    <property type="entry name" value="Znf_NHR/GATA"/>
</dbReference>
<evidence type="ECO:0000313" key="13">
    <source>
        <dbReference type="EMBL" id="KAF6032236.1"/>
    </source>
</evidence>
<keyword evidence="3" id="KW-0863">Zinc-finger</keyword>
<keyword evidence="14" id="KW-1185">Reference proteome</keyword>
<dbReference type="Gene3D" id="1.10.565.10">
    <property type="entry name" value="Retinoid X Receptor"/>
    <property type="match status" value="1"/>
</dbReference>
<dbReference type="InterPro" id="IPR050274">
    <property type="entry name" value="Nuclear_hormone_rcpt_NR2"/>
</dbReference>
<dbReference type="PROSITE" id="PS51843">
    <property type="entry name" value="NR_LBD"/>
    <property type="match status" value="1"/>
</dbReference>
<dbReference type="PANTHER" id="PTHR24083">
    <property type="entry name" value="NUCLEAR HORMONE RECEPTOR"/>
    <property type="match status" value="1"/>
</dbReference>
<evidence type="ECO:0000256" key="1">
    <source>
        <dbReference type="ARBA" id="ARBA00004123"/>
    </source>
</evidence>
<keyword evidence="2" id="KW-0479">Metal-binding</keyword>
<dbReference type="GO" id="GO:0043565">
    <property type="term" value="F:sequence-specific DNA binding"/>
    <property type="evidence" value="ECO:0007669"/>
    <property type="project" value="InterPro"/>
</dbReference>
<dbReference type="GO" id="GO:0005634">
    <property type="term" value="C:nucleus"/>
    <property type="evidence" value="ECO:0007669"/>
    <property type="project" value="UniProtKB-SubCell"/>
</dbReference>
<evidence type="ECO:0000256" key="7">
    <source>
        <dbReference type="ARBA" id="ARBA00023163"/>
    </source>
</evidence>
<keyword evidence="7" id="KW-0804">Transcription</keyword>
<dbReference type="GO" id="GO:0003700">
    <property type="term" value="F:DNA-binding transcription factor activity"/>
    <property type="evidence" value="ECO:0007669"/>
    <property type="project" value="InterPro"/>
</dbReference>
<gene>
    <name evidence="13" type="ORF">EB796_009455</name>
</gene>
<keyword evidence="6" id="KW-0238">DNA-binding</keyword>